<dbReference type="AlphaFoldDB" id="A0AAE3LQU4"/>
<evidence type="ECO:0000256" key="5">
    <source>
        <dbReference type="ARBA" id="ARBA00023136"/>
    </source>
</evidence>
<feature type="domain" description="Major facilitator superfamily (MFS) profile" evidence="7">
    <location>
        <begin position="1"/>
        <end position="201"/>
    </location>
</feature>
<dbReference type="Pfam" id="PF07690">
    <property type="entry name" value="MFS_1"/>
    <property type="match status" value="1"/>
</dbReference>
<dbReference type="InterPro" id="IPR005829">
    <property type="entry name" value="Sugar_transporter_CS"/>
</dbReference>
<feature type="transmembrane region" description="Helical" evidence="6">
    <location>
        <begin position="285"/>
        <end position="304"/>
    </location>
</feature>
<dbReference type="Gene3D" id="1.20.1250.20">
    <property type="entry name" value="MFS general substrate transporter like domains"/>
    <property type="match status" value="1"/>
</dbReference>
<accession>A0AAE3LQU4</accession>
<dbReference type="InterPro" id="IPR052528">
    <property type="entry name" value="Sugar_transport-like"/>
</dbReference>
<feature type="transmembrane region" description="Helical" evidence="6">
    <location>
        <begin position="354"/>
        <end position="374"/>
    </location>
</feature>
<evidence type="ECO:0000259" key="7">
    <source>
        <dbReference type="PROSITE" id="PS50850"/>
    </source>
</evidence>
<feature type="transmembrane region" description="Helical" evidence="6">
    <location>
        <begin position="253"/>
        <end position="273"/>
    </location>
</feature>
<organism evidence="8 9">
    <name type="scientific">Perspicuibacillus lycopersici</name>
    <dbReference type="NCBI Taxonomy" id="1325689"/>
    <lineage>
        <taxon>Bacteria</taxon>
        <taxon>Bacillati</taxon>
        <taxon>Bacillota</taxon>
        <taxon>Bacilli</taxon>
        <taxon>Bacillales</taxon>
        <taxon>Bacillaceae</taxon>
        <taxon>Perspicuibacillus</taxon>
    </lineage>
</organism>
<dbReference type="InterPro" id="IPR011701">
    <property type="entry name" value="MFS"/>
</dbReference>
<evidence type="ECO:0000313" key="8">
    <source>
        <dbReference type="EMBL" id="MCU9613884.1"/>
    </source>
</evidence>
<sequence>MKKKNHKWFGNVVLTKDLVLLLLIGGLYSLSLALSNTFVNVFLWKQTGEFFQLGLYNLMIVVIQPLTFILSGRIAKKVDRIIVLRIGVVFLSIYYISVLWSGENAANILLLLGALLGIGYGFYWLAYNVLTFEITEPENRDFFNGFLGILNSIGGMVGPILAGFIISHFEAFTGYSIIFTISLLLFAAASILSFFMKRRPASGNYFFIRILKERKKDGNWKNITNANLVQGLREGIFAFVINVYVYISTGSEMALGTFAFINSLVAFITYYLASRFIKKQHRKRAILFGGLLLFATVFLIIFHVSYPLFLIYSATIAFAYPIILVPFISTSYDVIGQGWRAADMRIEYVVVRELYLNAGRAISIIVFLVAITLFPVKTVMPYLLTILGSGYLLIYVFVRNINVKGVQS</sequence>
<feature type="transmembrane region" description="Helical" evidence="6">
    <location>
        <begin position="172"/>
        <end position="195"/>
    </location>
</feature>
<evidence type="ECO:0000256" key="1">
    <source>
        <dbReference type="ARBA" id="ARBA00004651"/>
    </source>
</evidence>
<evidence type="ECO:0000256" key="6">
    <source>
        <dbReference type="SAM" id="Phobius"/>
    </source>
</evidence>
<feature type="transmembrane region" description="Helical" evidence="6">
    <location>
        <begin position="380"/>
        <end position="398"/>
    </location>
</feature>
<dbReference type="PANTHER" id="PTHR23526:SF2">
    <property type="entry name" value="MAJOR FACILITATOR SUPERFAMILY (MFS) PROFILE DOMAIN-CONTAINING PROTEIN"/>
    <property type="match status" value="1"/>
</dbReference>
<reference evidence="8" key="1">
    <citation type="submission" date="2022-10" db="EMBL/GenBank/DDBJ databases">
        <title>Description of Fervidibacillus gen. nov. in the family Fervidibacillaceae fam. nov. with two species, Fervidibacillus albus sp. nov., and Fervidibacillus halotolerans sp. nov., isolated from tidal flat sediments.</title>
        <authorList>
            <person name="Kwon K.K."/>
            <person name="Yang S.-H."/>
        </authorList>
    </citation>
    <scope>NUCLEOTIDE SEQUENCE</scope>
    <source>
        <strain evidence="8">JCM 19140</strain>
    </source>
</reference>
<feature type="transmembrane region" description="Helical" evidence="6">
    <location>
        <begin position="82"/>
        <end position="102"/>
    </location>
</feature>
<feature type="transmembrane region" description="Helical" evidence="6">
    <location>
        <begin position="310"/>
        <end position="334"/>
    </location>
</feature>
<evidence type="ECO:0000256" key="2">
    <source>
        <dbReference type="ARBA" id="ARBA00022448"/>
    </source>
</evidence>
<evidence type="ECO:0000256" key="3">
    <source>
        <dbReference type="ARBA" id="ARBA00022692"/>
    </source>
</evidence>
<keyword evidence="5 6" id="KW-0472">Membrane</keyword>
<gene>
    <name evidence="8" type="ORF">OEV98_09960</name>
</gene>
<feature type="transmembrane region" description="Helical" evidence="6">
    <location>
        <begin position="231"/>
        <end position="247"/>
    </location>
</feature>
<name>A0AAE3LQU4_9BACI</name>
<keyword evidence="4 6" id="KW-1133">Transmembrane helix</keyword>
<dbReference type="RefSeq" id="WP_263073120.1">
    <property type="nucleotide sequence ID" value="NZ_JAOUSF010000003.1"/>
</dbReference>
<feature type="transmembrane region" description="Helical" evidence="6">
    <location>
        <begin position="20"/>
        <end position="44"/>
    </location>
</feature>
<keyword evidence="2" id="KW-0813">Transport</keyword>
<keyword evidence="9" id="KW-1185">Reference proteome</keyword>
<dbReference type="GO" id="GO:0022857">
    <property type="term" value="F:transmembrane transporter activity"/>
    <property type="evidence" value="ECO:0007669"/>
    <property type="project" value="InterPro"/>
</dbReference>
<comment type="caution">
    <text evidence="8">The sequence shown here is derived from an EMBL/GenBank/DDBJ whole genome shotgun (WGS) entry which is preliminary data.</text>
</comment>
<dbReference type="InterPro" id="IPR036259">
    <property type="entry name" value="MFS_trans_sf"/>
</dbReference>
<feature type="transmembrane region" description="Helical" evidence="6">
    <location>
        <begin position="108"/>
        <end position="130"/>
    </location>
</feature>
<protein>
    <submittedName>
        <fullName evidence="8">MFS transporter</fullName>
    </submittedName>
</protein>
<dbReference type="PROSITE" id="PS00217">
    <property type="entry name" value="SUGAR_TRANSPORT_2"/>
    <property type="match status" value="1"/>
</dbReference>
<feature type="transmembrane region" description="Helical" evidence="6">
    <location>
        <begin position="142"/>
        <end position="166"/>
    </location>
</feature>
<dbReference type="SUPFAM" id="SSF103473">
    <property type="entry name" value="MFS general substrate transporter"/>
    <property type="match status" value="1"/>
</dbReference>
<dbReference type="InterPro" id="IPR020846">
    <property type="entry name" value="MFS_dom"/>
</dbReference>
<dbReference type="PANTHER" id="PTHR23526">
    <property type="entry name" value="INTEGRAL MEMBRANE TRANSPORT PROTEIN-RELATED"/>
    <property type="match status" value="1"/>
</dbReference>
<dbReference type="EMBL" id="JAOUSF010000003">
    <property type="protein sequence ID" value="MCU9613884.1"/>
    <property type="molecule type" value="Genomic_DNA"/>
</dbReference>
<dbReference type="Proteomes" id="UP001209318">
    <property type="component" value="Unassembled WGS sequence"/>
</dbReference>
<dbReference type="PROSITE" id="PS50850">
    <property type="entry name" value="MFS"/>
    <property type="match status" value="1"/>
</dbReference>
<comment type="subcellular location">
    <subcellularLocation>
        <location evidence="1">Cell membrane</location>
        <topology evidence="1">Multi-pass membrane protein</topology>
    </subcellularLocation>
</comment>
<feature type="transmembrane region" description="Helical" evidence="6">
    <location>
        <begin position="50"/>
        <end position="70"/>
    </location>
</feature>
<evidence type="ECO:0000313" key="9">
    <source>
        <dbReference type="Proteomes" id="UP001209318"/>
    </source>
</evidence>
<keyword evidence="3 6" id="KW-0812">Transmembrane</keyword>
<proteinExistence type="predicted"/>
<dbReference type="GO" id="GO:0005886">
    <property type="term" value="C:plasma membrane"/>
    <property type="evidence" value="ECO:0007669"/>
    <property type="project" value="UniProtKB-SubCell"/>
</dbReference>
<evidence type="ECO:0000256" key="4">
    <source>
        <dbReference type="ARBA" id="ARBA00022989"/>
    </source>
</evidence>